<comment type="caution">
    <text evidence="9">The sequence shown here is derived from an EMBL/GenBank/DDBJ whole genome shotgun (WGS) entry which is preliminary data.</text>
</comment>
<dbReference type="PANTHER" id="PTHR24305:SF166">
    <property type="entry name" value="CYTOCHROME P450 12A4, MITOCHONDRIAL-RELATED"/>
    <property type="match status" value="1"/>
</dbReference>
<comment type="similarity">
    <text evidence="2 7">Belongs to the cytochrome P450 family.</text>
</comment>
<evidence type="ECO:0000256" key="7">
    <source>
        <dbReference type="RuleBase" id="RU000461"/>
    </source>
</evidence>
<keyword evidence="8" id="KW-1133">Transmembrane helix</keyword>
<name>A0A9P7KT18_9HYPO</name>
<dbReference type="AlphaFoldDB" id="A0A9P7KT18"/>
<sequence>MYHFFIGTIVALCIWATLQVRILIRNYRAACATGLPIIICPYDPDSVVFAVVSEPLRRLLRTFFPTSMPVALDVTCWGWEFHDKGAVHERLGQAFIIVTTGHNRLICADATMAHSILVRRKDFLHPDISLKTMGLLGPNLVTSKNESWSRQRRIIAPCFNERISLTVWKEGVQQASSLIEHMMYSLSAPHRQSSTTSPLSDSIPGLRAVAINVLTRVAYGRHTPFSISSSYRDSAKSLSYVDAVALVTDLLLAAAFIPSSILRLPFMPRLSRKLGQALVQLPKLTADMLDQERTRSSTASPNDIKNTIMTTLVRLSDQAKVRDQNHGKISASSEHTFANGSNEKYLTEDEISGNLFIFTAAGFDTTSNTMSYAIVLLAAFPQWQAWIQAEIDAVLEDHDGRLPEEDYAAIFPKLVRCLAIMFETLRLYPAISMLIRTIETNQTILKSNSSSSFTLQAPCAVHVNTMALHTCRLVWGSDNLEFNPARWLQSGLDGGNVHIPSRGTYIPWSSGPRACPGQKMSQVEFVSVIMTIFRTCSVEPALEGEETIEQGRERLFDLLQDSQPVITLQMNRPREVRLRWNRR</sequence>
<dbReference type="InterPro" id="IPR017972">
    <property type="entry name" value="Cyt_P450_CS"/>
</dbReference>
<dbReference type="InterPro" id="IPR050121">
    <property type="entry name" value="Cytochrome_P450_monoxygenase"/>
</dbReference>
<dbReference type="Pfam" id="PF00067">
    <property type="entry name" value="p450"/>
    <property type="match status" value="1"/>
</dbReference>
<evidence type="ECO:0000256" key="5">
    <source>
        <dbReference type="ARBA" id="ARBA00023004"/>
    </source>
</evidence>
<feature type="transmembrane region" description="Helical" evidence="8">
    <location>
        <begin position="243"/>
        <end position="264"/>
    </location>
</feature>
<keyword evidence="10" id="KW-1185">Reference proteome</keyword>
<keyword evidence="8" id="KW-0472">Membrane</keyword>
<feature type="binding site" description="axial binding residue" evidence="6">
    <location>
        <position position="515"/>
    </location>
    <ligand>
        <name>heme</name>
        <dbReference type="ChEBI" id="CHEBI:30413"/>
    </ligand>
    <ligandPart>
        <name>Fe</name>
        <dbReference type="ChEBI" id="CHEBI:18248"/>
    </ligandPart>
</feature>
<dbReference type="InterPro" id="IPR002401">
    <property type="entry name" value="Cyt_P450_E_grp-I"/>
</dbReference>
<dbReference type="InterPro" id="IPR001128">
    <property type="entry name" value="Cyt_P450"/>
</dbReference>
<dbReference type="Gene3D" id="1.10.630.10">
    <property type="entry name" value="Cytochrome P450"/>
    <property type="match status" value="1"/>
</dbReference>
<evidence type="ECO:0000256" key="6">
    <source>
        <dbReference type="PIRSR" id="PIRSR602401-1"/>
    </source>
</evidence>
<dbReference type="GO" id="GO:0020037">
    <property type="term" value="F:heme binding"/>
    <property type="evidence" value="ECO:0007669"/>
    <property type="project" value="InterPro"/>
</dbReference>
<dbReference type="GO" id="GO:0004497">
    <property type="term" value="F:monooxygenase activity"/>
    <property type="evidence" value="ECO:0007669"/>
    <property type="project" value="UniProtKB-KW"/>
</dbReference>
<dbReference type="CDD" id="cd11070">
    <property type="entry name" value="CYP56-like"/>
    <property type="match status" value="1"/>
</dbReference>
<dbReference type="PROSITE" id="PS00086">
    <property type="entry name" value="CYTOCHROME_P450"/>
    <property type="match status" value="1"/>
</dbReference>
<evidence type="ECO:0000256" key="1">
    <source>
        <dbReference type="ARBA" id="ARBA00001971"/>
    </source>
</evidence>
<keyword evidence="4 6" id="KW-0479">Metal-binding</keyword>
<protein>
    <recommendedName>
        <fullName evidence="11">Cytochrome P450</fullName>
    </recommendedName>
</protein>
<dbReference type="PRINTS" id="PR00385">
    <property type="entry name" value="P450"/>
</dbReference>
<keyword evidence="3 6" id="KW-0349">Heme</keyword>
<proteinExistence type="inferred from homology"/>
<dbReference type="PANTHER" id="PTHR24305">
    <property type="entry name" value="CYTOCHROME P450"/>
    <property type="match status" value="1"/>
</dbReference>
<dbReference type="PRINTS" id="PR00463">
    <property type="entry name" value="EP450I"/>
</dbReference>
<keyword evidence="7" id="KW-0560">Oxidoreductase</keyword>
<evidence type="ECO:0000256" key="3">
    <source>
        <dbReference type="ARBA" id="ARBA00022617"/>
    </source>
</evidence>
<accession>A0A9P7KT18</accession>
<dbReference type="GO" id="GO:0005506">
    <property type="term" value="F:iron ion binding"/>
    <property type="evidence" value="ECO:0007669"/>
    <property type="project" value="InterPro"/>
</dbReference>
<dbReference type="SUPFAM" id="SSF48264">
    <property type="entry name" value="Cytochrome P450"/>
    <property type="match status" value="1"/>
</dbReference>
<reference evidence="9" key="1">
    <citation type="submission" date="2021-04" db="EMBL/GenBank/DDBJ databases">
        <title>Draft genome of Fusarium avenaceum strain F156N33, isolated from an atmospheric sample in Virginia.</title>
        <authorList>
            <person name="Yang S."/>
            <person name="Vinatzer B.A."/>
            <person name="Coleman J."/>
        </authorList>
    </citation>
    <scope>NUCLEOTIDE SEQUENCE</scope>
    <source>
        <strain evidence="9">F156N33</strain>
    </source>
</reference>
<keyword evidence="5 6" id="KW-0408">Iron</keyword>
<dbReference type="InterPro" id="IPR036396">
    <property type="entry name" value="Cyt_P450_sf"/>
</dbReference>
<dbReference type="Proteomes" id="UP000782241">
    <property type="component" value="Unassembled WGS sequence"/>
</dbReference>
<evidence type="ECO:0000256" key="8">
    <source>
        <dbReference type="SAM" id="Phobius"/>
    </source>
</evidence>
<organism evidence="9 10">
    <name type="scientific">Fusarium avenaceum</name>
    <dbReference type="NCBI Taxonomy" id="40199"/>
    <lineage>
        <taxon>Eukaryota</taxon>
        <taxon>Fungi</taxon>
        <taxon>Dikarya</taxon>
        <taxon>Ascomycota</taxon>
        <taxon>Pezizomycotina</taxon>
        <taxon>Sordariomycetes</taxon>
        <taxon>Hypocreomycetidae</taxon>
        <taxon>Hypocreales</taxon>
        <taxon>Nectriaceae</taxon>
        <taxon>Fusarium</taxon>
        <taxon>Fusarium tricinctum species complex</taxon>
    </lineage>
</organism>
<dbReference type="EMBL" id="JAGPUO010000008">
    <property type="protein sequence ID" value="KAG5660809.1"/>
    <property type="molecule type" value="Genomic_DNA"/>
</dbReference>
<evidence type="ECO:0008006" key="11">
    <source>
        <dbReference type="Google" id="ProtNLM"/>
    </source>
</evidence>
<evidence type="ECO:0000256" key="2">
    <source>
        <dbReference type="ARBA" id="ARBA00010617"/>
    </source>
</evidence>
<evidence type="ECO:0000256" key="4">
    <source>
        <dbReference type="ARBA" id="ARBA00022723"/>
    </source>
</evidence>
<gene>
    <name evidence="9" type="ORF">KAF25_002452</name>
</gene>
<comment type="cofactor">
    <cofactor evidence="1 6">
        <name>heme</name>
        <dbReference type="ChEBI" id="CHEBI:30413"/>
    </cofactor>
</comment>
<evidence type="ECO:0000313" key="9">
    <source>
        <dbReference type="EMBL" id="KAG5660809.1"/>
    </source>
</evidence>
<keyword evidence="8" id="KW-0812">Transmembrane</keyword>
<evidence type="ECO:0000313" key="10">
    <source>
        <dbReference type="Proteomes" id="UP000782241"/>
    </source>
</evidence>
<keyword evidence="7" id="KW-0503">Monooxygenase</keyword>
<dbReference type="GO" id="GO:0016705">
    <property type="term" value="F:oxidoreductase activity, acting on paired donors, with incorporation or reduction of molecular oxygen"/>
    <property type="evidence" value="ECO:0007669"/>
    <property type="project" value="InterPro"/>
</dbReference>